<dbReference type="EMBL" id="KI913122">
    <property type="protein sequence ID" value="ETV82163.1"/>
    <property type="molecule type" value="Genomic_DNA"/>
</dbReference>
<dbReference type="AlphaFoldDB" id="W4GTF3"/>
<evidence type="ECO:0000313" key="2">
    <source>
        <dbReference type="EMBL" id="ETV82163.1"/>
    </source>
</evidence>
<gene>
    <name evidence="2" type="ORF">H257_04880</name>
</gene>
<dbReference type="GeneID" id="20806876"/>
<name>W4GTF3_APHAT</name>
<evidence type="ECO:0008006" key="3">
    <source>
        <dbReference type="Google" id="ProtNLM"/>
    </source>
</evidence>
<sequence length="309" mass="32738">MASDSAAVNHVDAEDDDDSSGEAALGGAMRNALRTAITRIRLQNPIVGSFPRTTKVPTKAVASASDNLSFLMDVTGYVKEAKDQIAEKTSSKAKAVKLAHWATTTWVPNLVRSTILGSVTWTSYEVTTAHLVATSPALSTASDLQTLLPWAFGVSVVAGTVAGSLHGTLWSVSETALARFKREASSPFRVRGVLFSHTSTHLAMFASYETTKTFLMHQVEGDHTDVQGAACIVGAAAASGLVGELATHFAAPFEHQSFAAARQELRTLPLPSLRSMAPSGLSTMLGWLAYEFAKEALEAPSHAEVQNHG</sequence>
<feature type="region of interest" description="Disordered" evidence="1">
    <location>
        <begin position="1"/>
        <end position="24"/>
    </location>
</feature>
<dbReference type="VEuPathDB" id="FungiDB:H257_04880"/>
<protein>
    <recommendedName>
        <fullName evidence="3">Mitochondrial carrier protein</fullName>
    </recommendedName>
</protein>
<reference evidence="2" key="1">
    <citation type="submission" date="2013-12" db="EMBL/GenBank/DDBJ databases">
        <title>The Genome Sequence of Aphanomyces astaci APO3.</title>
        <authorList>
            <consortium name="The Broad Institute Genomics Platform"/>
            <person name="Russ C."/>
            <person name="Tyler B."/>
            <person name="van West P."/>
            <person name="Dieguez-Uribeondo J."/>
            <person name="Young S.K."/>
            <person name="Zeng Q."/>
            <person name="Gargeya S."/>
            <person name="Fitzgerald M."/>
            <person name="Abouelleil A."/>
            <person name="Alvarado L."/>
            <person name="Chapman S.B."/>
            <person name="Gainer-Dewar J."/>
            <person name="Goldberg J."/>
            <person name="Griggs A."/>
            <person name="Gujja S."/>
            <person name="Hansen M."/>
            <person name="Howarth C."/>
            <person name="Imamovic A."/>
            <person name="Ireland A."/>
            <person name="Larimer J."/>
            <person name="McCowan C."/>
            <person name="Murphy C."/>
            <person name="Pearson M."/>
            <person name="Poon T.W."/>
            <person name="Priest M."/>
            <person name="Roberts A."/>
            <person name="Saif S."/>
            <person name="Shea T."/>
            <person name="Sykes S."/>
            <person name="Wortman J."/>
            <person name="Nusbaum C."/>
            <person name="Birren B."/>
        </authorList>
    </citation>
    <scope>NUCLEOTIDE SEQUENCE [LARGE SCALE GENOMIC DNA]</scope>
    <source>
        <strain evidence="2">APO3</strain>
    </source>
</reference>
<accession>W4GTF3</accession>
<dbReference type="RefSeq" id="XP_009827832.1">
    <property type="nucleotide sequence ID" value="XM_009829530.1"/>
</dbReference>
<dbReference type="OrthoDB" id="69465at2759"/>
<organism evidence="2">
    <name type="scientific">Aphanomyces astaci</name>
    <name type="common">Crayfish plague agent</name>
    <dbReference type="NCBI Taxonomy" id="112090"/>
    <lineage>
        <taxon>Eukaryota</taxon>
        <taxon>Sar</taxon>
        <taxon>Stramenopiles</taxon>
        <taxon>Oomycota</taxon>
        <taxon>Saprolegniomycetes</taxon>
        <taxon>Saprolegniales</taxon>
        <taxon>Verrucalvaceae</taxon>
        <taxon>Aphanomyces</taxon>
    </lineage>
</organism>
<evidence type="ECO:0000256" key="1">
    <source>
        <dbReference type="SAM" id="MobiDB-lite"/>
    </source>
</evidence>
<proteinExistence type="predicted"/>